<name>A0A931HXG5_9BACI</name>
<feature type="domain" description="ATPase AAA-3" evidence="4">
    <location>
        <begin position="58"/>
        <end position="188"/>
    </location>
</feature>
<evidence type="ECO:0000259" key="5">
    <source>
        <dbReference type="Pfam" id="PF17863"/>
    </source>
</evidence>
<sequence>MSEYSENGVLKRGEHRLTQHTFLFQPKISEVMKNINKVMIGKEDAALLSLVALLARGHVLLEDVPGVGKTMLVKTLAKSLDCDFKRIQFTPDLLPSDVTGVSIYNPKTLEFEFRPGPILGNIVLADEINRTSPKTQSALLEGMEETSLTVDGNTVSLSDPFFVMATQNPIEYEGTYPLPEAQLDRFLIKMKMGYPTAKQEMEMLSKTSGKHPIHEITSVLTRDELVDLQKEVEDVYVDRTINHYIVELVTGTRNHQGVYLGVSPRGSIALMKAAKAYAFIHDRDYVVPDDVQYMAPFVLCHRMILTSEAKFEGTTPESVVQELLSTTSIPVQRNISE</sequence>
<dbReference type="InterPro" id="IPR011703">
    <property type="entry name" value="ATPase_AAA-3"/>
</dbReference>
<dbReference type="GO" id="GO:0005524">
    <property type="term" value="F:ATP binding"/>
    <property type="evidence" value="ECO:0007669"/>
    <property type="project" value="UniProtKB-KW"/>
</dbReference>
<evidence type="ECO:0000313" key="6">
    <source>
        <dbReference type="EMBL" id="MBH0231482.1"/>
    </source>
</evidence>
<keyword evidence="7" id="KW-1185">Reference proteome</keyword>
<comment type="caution">
    <text evidence="6">The sequence shown here is derived from an EMBL/GenBank/DDBJ whole genome shotgun (WGS) entry which is preliminary data.</text>
</comment>
<evidence type="ECO:0000256" key="3">
    <source>
        <dbReference type="ARBA" id="ARBA00061607"/>
    </source>
</evidence>
<dbReference type="InterPro" id="IPR050764">
    <property type="entry name" value="CbbQ/NirQ/NorQ/GpvN"/>
</dbReference>
<dbReference type="PANTHER" id="PTHR42759:SF5">
    <property type="entry name" value="METHANOL DEHYDROGENASE REGULATOR"/>
    <property type="match status" value="1"/>
</dbReference>
<dbReference type="SUPFAM" id="SSF52540">
    <property type="entry name" value="P-loop containing nucleoside triphosphate hydrolases"/>
    <property type="match status" value="1"/>
</dbReference>
<evidence type="ECO:0000259" key="4">
    <source>
        <dbReference type="Pfam" id="PF07726"/>
    </source>
</evidence>
<dbReference type="Gene3D" id="3.40.50.300">
    <property type="entry name" value="P-loop containing nucleotide triphosphate hydrolases"/>
    <property type="match status" value="1"/>
</dbReference>
<keyword evidence="2" id="KW-0067">ATP-binding</keyword>
<dbReference type="Pfam" id="PF07726">
    <property type="entry name" value="AAA_3"/>
    <property type="match status" value="1"/>
</dbReference>
<dbReference type="FunFam" id="3.40.50.300:FF:000640">
    <property type="entry name" value="MoxR family ATPase"/>
    <property type="match status" value="1"/>
</dbReference>
<organism evidence="6 7">
    <name type="scientific">Halobacillus yeomjeoni</name>
    <dbReference type="NCBI Taxonomy" id="311194"/>
    <lineage>
        <taxon>Bacteria</taxon>
        <taxon>Bacillati</taxon>
        <taxon>Bacillota</taxon>
        <taxon>Bacilli</taxon>
        <taxon>Bacillales</taxon>
        <taxon>Bacillaceae</taxon>
        <taxon>Halobacillus</taxon>
    </lineage>
</organism>
<dbReference type="GO" id="GO:0016887">
    <property type="term" value="F:ATP hydrolysis activity"/>
    <property type="evidence" value="ECO:0007669"/>
    <property type="project" value="InterPro"/>
</dbReference>
<comment type="similarity">
    <text evidence="3">Belongs to the MoxR family.</text>
</comment>
<evidence type="ECO:0000313" key="7">
    <source>
        <dbReference type="Proteomes" id="UP000614490"/>
    </source>
</evidence>
<accession>A0A931HXG5</accession>
<dbReference type="CDD" id="cd00009">
    <property type="entry name" value="AAA"/>
    <property type="match status" value="1"/>
</dbReference>
<evidence type="ECO:0000256" key="2">
    <source>
        <dbReference type="ARBA" id="ARBA00022840"/>
    </source>
</evidence>
<keyword evidence="1" id="KW-0547">Nucleotide-binding</keyword>
<reference evidence="6 7" key="1">
    <citation type="journal article" date="2005" name="Int. J. Syst. Evol. Microbiol.">
        <title>Halobacillus yeomjeoni sp. nov., isolated from a marine solar saltern in Korea.</title>
        <authorList>
            <person name="Yoon J.H."/>
            <person name="Kang S.J."/>
            <person name="Lee C.H."/>
            <person name="Oh H.W."/>
            <person name="Oh T.K."/>
        </authorList>
    </citation>
    <scope>NUCLEOTIDE SEQUENCE [LARGE SCALE GENOMIC DNA]</scope>
    <source>
        <strain evidence="6 7">KCTC 3957</strain>
    </source>
</reference>
<feature type="domain" description="ChlI/MoxR AAA lid" evidence="5">
    <location>
        <begin position="252"/>
        <end position="322"/>
    </location>
</feature>
<dbReference type="InterPro" id="IPR041628">
    <property type="entry name" value="ChlI/MoxR_AAA_lid"/>
</dbReference>
<dbReference type="PIRSF" id="PIRSF002849">
    <property type="entry name" value="AAA_ATPase_chaperone_MoxR_prd"/>
    <property type="match status" value="1"/>
</dbReference>
<gene>
    <name evidence="6" type="ORF">H0267_14745</name>
</gene>
<dbReference type="Pfam" id="PF17863">
    <property type="entry name" value="AAA_lid_2"/>
    <property type="match status" value="1"/>
</dbReference>
<dbReference type="PANTHER" id="PTHR42759">
    <property type="entry name" value="MOXR FAMILY PROTEIN"/>
    <property type="match status" value="1"/>
</dbReference>
<evidence type="ECO:0000256" key="1">
    <source>
        <dbReference type="ARBA" id="ARBA00022741"/>
    </source>
</evidence>
<dbReference type="InterPro" id="IPR027417">
    <property type="entry name" value="P-loop_NTPase"/>
</dbReference>
<protein>
    <submittedName>
        <fullName evidence="6">MoxR family ATPase</fullName>
    </submittedName>
</protein>
<dbReference type="EMBL" id="JADZSC010000003">
    <property type="protein sequence ID" value="MBH0231482.1"/>
    <property type="molecule type" value="Genomic_DNA"/>
</dbReference>
<proteinExistence type="inferred from homology"/>
<dbReference type="Gene3D" id="1.10.8.80">
    <property type="entry name" value="Magnesium chelatase subunit I, C-Terminal domain"/>
    <property type="match status" value="1"/>
</dbReference>
<dbReference type="AlphaFoldDB" id="A0A931HXG5"/>
<dbReference type="Proteomes" id="UP000614490">
    <property type="component" value="Unassembled WGS sequence"/>
</dbReference>